<feature type="transmembrane region" description="Helical" evidence="9">
    <location>
        <begin position="193"/>
        <end position="212"/>
    </location>
</feature>
<dbReference type="PANTHER" id="PTHR21236:SF7">
    <property type="entry name" value="PROTEIN YIPF4"/>
    <property type="match status" value="1"/>
</dbReference>
<dbReference type="PANTHER" id="PTHR21236">
    <property type="entry name" value="GOLGI MEMBRANE PROTEIN YIP1"/>
    <property type="match status" value="1"/>
</dbReference>
<evidence type="ECO:0000256" key="8">
    <source>
        <dbReference type="ARBA" id="ARBA00037720"/>
    </source>
</evidence>
<evidence type="ECO:0000313" key="13">
    <source>
        <dbReference type="Proteomes" id="UP000281553"/>
    </source>
</evidence>
<feature type="transmembrane region" description="Helical" evidence="9">
    <location>
        <begin position="166"/>
        <end position="187"/>
    </location>
</feature>
<evidence type="ECO:0000256" key="5">
    <source>
        <dbReference type="ARBA" id="ARBA00023034"/>
    </source>
</evidence>
<comment type="similarity">
    <text evidence="2 9">Belongs to the YIP1 family.</text>
</comment>
<sequence>MLPTTSTTSDPHTKIDLSFVPPEASGNPDAYTASLTGNIDALTRGPEGAVSGILRRRGFGWMLEVDNEEDGFDKPLLDELDIDVNNIAKKMKAVILPCAKSGLDPTAVRENPDFWGPLLVVVLFSIVSLVGQLRVVSWIIAIWLAGSFIVYFITRSLGGEVAYAQCLGVIGYCLLPQFLMCAVSSLFNLIAWHGFGIFVAFLGTIWSAYSAGKMLSMGELQNRCSLVAYPVGLLYVYFLSLYTGA</sequence>
<feature type="compositionally biased region" description="Polar residues" evidence="10">
    <location>
        <begin position="1"/>
        <end position="10"/>
    </location>
</feature>
<dbReference type="InterPro" id="IPR006977">
    <property type="entry name" value="Yip1_dom"/>
</dbReference>
<evidence type="ECO:0000256" key="10">
    <source>
        <dbReference type="SAM" id="MobiDB-lite"/>
    </source>
</evidence>
<dbReference type="AlphaFoldDB" id="A0A3P7LYU3"/>
<evidence type="ECO:0000256" key="2">
    <source>
        <dbReference type="ARBA" id="ARBA00010596"/>
    </source>
</evidence>
<keyword evidence="4 9" id="KW-1133">Transmembrane helix</keyword>
<evidence type="ECO:0000313" key="12">
    <source>
        <dbReference type="EMBL" id="VDN16797.1"/>
    </source>
</evidence>
<gene>
    <name evidence="12" type="ORF">DILT_LOCUS12628</name>
</gene>
<dbReference type="GO" id="GO:0005802">
    <property type="term" value="C:trans-Golgi network"/>
    <property type="evidence" value="ECO:0007669"/>
    <property type="project" value="TreeGrafter"/>
</dbReference>
<feature type="transmembrane region" description="Helical" evidence="9">
    <location>
        <begin position="224"/>
        <end position="242"/>
    </location>
</feature>
<evidence type="ECO:0000256" key="4">
    <source>
        <dbReference type="ARBA" id="ARBA00022989"/>
    </source>
</evidence>
<proteinExistence type="inferred from homology"/>
<protein>
    <recommendedName>
        <fullName evidence="9">Protein YIPF</fullName>
    </recommendedName>
</protein>
<keyword evidence="3 9" id="KW-0812">Transmembrane</keyword>
<dbReference type="GO" id="GO:0048280">
    <property type="term" value="P:vesicle fusion with Golgi apparatus"/>
    <property type="evidence" value="ECO:0007669"/>
    <property type="project" value="TreeGrafter"/>
</dbReference>
<dbReference type="Pfam" id="PF04893">
    <property type="entry name" value="Yip1"/>
    <property type="match status" value="1"/>
</dbReference>
<dbReference type="EMBL" id="UYRU01067107">
    <property type="protein sequence ID" value="VDN16797.1"/>
    <property type="molecule type" value="Genomic_DNA"/>
</dbReference>
<keyword evidence="5" id="KW-0333">Golgi apparatus</keyword>
<accession>A0A3P7LYU3</accession>
<evidence type="ECO:0000256" key="6">
    <source>
        <dbReference type="ARBA" id="ARBA00023136"/>
    </source>
</evidence>
<reference evidence="12 13" key="1">
    <citation type="submission" date="2018-11" db="EMBL/GenBank/DDBJ databases">
        <authorList>
            <consortium name="Pathogen Informatics"/>
        </authorList>
    </citation>
    <scope>NUCLEOTIDE SEQUENCE [LARGE SCALE GENOMIC DNA]</scope>
</reference>
<organism evidence="12 13">
    <name type="scientific">Dibothriocephalus latus</name>
    <name type="common">Fish tapeworm</name>
    <name type="synonym">Diphyllobothrium latum</name>
    <dbReference type="NCBI Taxonomy" id="60516"/>
    <lineage>
        <taxon>Eukaryota</taxon>
        <taxon>Metazoa</taxon>
        <taxon>Spiralia</taxon>
        <taxon>Lophotrochozoa</taxon>
        <taxon>Platyhelminthes</taxon>
        <taxon>Cestoda</taxon>
        <taxon>Eucestoda</taxon>
        <taxon>Diphyllobothriidea</taxon>
        <taxon>Diphyllobothriidae</taxon>
        <taxon>Dibothriocephalus</taxon>
    </lineage>
</organism>
<dbReference type="Proteomes" id="UP000281553">
    <property type="component" value="Unassembled WGS sequence"/>
</dbReference>
<comment type="function">
    <text evidence="8">Involved in the maintenance of the Golgi structure.</text>
</comment>
<evidence type="ECO:0000256" key="3">
    <source>
        <dbReference type="ARBA" id="ARBA00022692"/>
    </source>
</evidence>
<evidence type="ECO:0000256" key="7">
    <source>
        <dbReference type="ARBA" id="ARBA00024188"/>
    </source>
</evidence>
<feature type="transmembrane region" description="Helical" evidence="9">
    <location>
        <begin position="114"/>
        <end position="130"/>
    </location>
</feature>
<evidence type="ECO:0000256" key="1">
    <source>
        <dbReference type="ARBA" id="ARBA00004653"/>
    </source>
</evidence>
<dbReference type="InterPro" id="IPR045231">
    <property type="entry name" value="Yip1/4-like"/>
</dbReference>
<dbReference type="GO" id="GO:0000139">
    <property type="term" value="C:Golgi membrane"/>
    <property type="evidence" value="ECO:0007669"/>
    <property type="project" value="UniProtKB-SubCell"/>
</dbReference>
<evidence type="ECO:0000259" key="11">
    <source>
        <dbReference type="Pfam" id="PF04893"/>
    </source>
</evidence>
<keyword evidence="6 9" id="KW-0472">Membrane</keyword>
<dbReference type="OrthoDB" id="411251at2759"/>
<name>A0A3P7LYU3_DIBLA</name>
<feature type="region of interest" description="Disordered" evidence="10">
    <location>
        <begin position="1"/>
        <end position="23"/>
    </location>
</feature>
<comment type="subcellular location">
    <subcellularLocation>
        <location evidence="1 9">Golgi apparatus membrane</location>
        <topology evidence="1 9">Multi-pass membrane protein</topology>
    </subcellularLocation>
    <subcellularLocation>
        <location evidence="7">Golgi apparatus</location>
        <location evidence="7">cis-Golgi network membrane</location>
    </subcellularLocation>
</comment>
<feature type="domain" description="Yip1" evidence="11">
    <location>
        <begin position="109"/>
        <end position="240"/>
    </location>
</feature>
<evidence type="ECO:0000256" key="9">
    <source>
        <dbReference type="RuleBase" id="RU361264"/>
    </source>
</evidence>
<dbReference type="GO" id="GO:0006888">
    <property type="term" value="P:endoplasmic reticulum to Golgi vesicle-mediated transport"/>
    <property type="evidence" value="ECO:0007669"/>
    <property type="project" value="InterPro"/>
</dbReference>
<keyword evidence="13" id="KW-1185">Reference proteome</keyword>
<feature type="transmembrane region" description="Helical" evidence="9">
    <location>
        <begin position="136"/>
        <end position="154"/>
    </location>
</feature>